<dbReference type="InterPro" id="IPR053139">
    <property type="entry name" value="Surface_bspA-like"/>
</dbReference>
<dbReference type="EMBL" id="GDID01001119">
    <property type="protein sequence ID" value="JAP95487.1"/>
    <property type="molecule type" value="Transcribed_RNA"/>
</dbReference>
<dbReference type="PANTHER" id="PTHR45661:SF3">
    <property type="entry name" value="IG-LIKE DOMAIN-CONTAINING PROTEIN"/>
    <property type="match status" value="1"/>
</dbReference>
<gene>
    <name evidence="1" type="ORF">TPC1_11508</name>
</gene>
<accession>A0A146KG96</accession>
<organism evidence="1">
    <name type="scientific">Trepomonas sp. PC1</name>
    <dbReference type="NCBI Taxonomy" id="1076344"/>
    <lineage>
        <taxon>Eukaryota</taxon>
        <taxon>Metamonada</taxon>
        <taxon>Diplomonadida</taxon>
        <taxon>Hexamitidae</taxon>
        <taxon>Hexamitinae</taxon>
        <taxon>Trepomonas</taxon>
    </lineage>
</organism>
<sequence>QLLFVKKQLQNSLQMFLLHYHNLKKLNKTSCFNDGVLYIFLEKIEVNDIAKDTLNKASYIVALDLVEVGKSVFHSLNCIIEMLAPKLQIINAQAFYSSHRLEKIHSNKIQIVHEKSFYYCIGLSGIYIANAKIQQKGFDVTNLTCVASLLNQNQIEKDAFHKNRSLECAIFPNCKYGSMISDSQTHITLRNSSPYKKPLYFQNKKVQLKQSVNIQFGNLLLPPMKIISKSIFNGQFSKLFHIEGNNVEEIQVKTFSCQVNHLRSAVFPKIKLIGKEAFASCWQLKVFIGQPIIVKSSAFSGCFNLSEVDLSKAEELEAYSFSQCYKLQKINLKSIKQLSANAFHACDSIISVRYPKQFKFDWKAVKSFQKKSKPIEFCVIRPQMVKQLQKNVRMLMKVLKT</sequence>
<protein>
    <submittedName>
        <fullName evidence="1">Leucine rich repeats-containing protein</fullName>
    </submittedName>
</protein>
<dbReference type="InterPro" id="IPR032675">
    <property type="entry name" value="LRR_dom_sf"/>
</dbReference>
<reference evidence="1" key="1">
    <citation type="submission" date="2015-07" db="EMBL/GenBank/DDBJ databases">
        <title>Adaptation to a free-living lifestyle via gene acquisitions in the diplomonad Trepomonas sp. PC1.</title>
        <authorList>
            <person name="Xu F."/>
            <person name="Jerlstrom-Hultqvist J."/>
            <person name="Kolisko M."/>
            <person name="Simpson A.G.B."/>
            <person name="Roger A.J."/>
            <person name="Svard S.G."/>
            <person name="Andersson J.O."/>
        </authorList>
    </citation>
    <scope>NUCLEOTIDE SEQUENCE</scope>
    <source>
        <strain evidence="1">PC1</strain>
    </source>
</reference>
<dbReference type="SUPFAM" id="SSF52058">
    <property type="entry name" value="L domain-like"/>
    <property type="match status" value="2"/>
</dbReference>
<name>A0A146KG96_9EUKA</name>
<dbReference type="PANTHER" id="PTHR45661">
    <property type="entry name" value="SURFACE ANTIGEN"/>
    <property type="match status" value="1"/>
</dbReference>
<evidence type="ECO:0000313" key="1">
    <source>
        <dbReference type="EMBL" id="JAP95487.1"/>
    </source>
</evidence>
<dbReference type="AlphaFoldDB" id="A0A146KG96"/>
<dbReference type="InterPro" id="IPR026906">
    <property type="entry name" value="LRR_5"/>
</dbReference>
<feature type="non-terminal residue" evidence="1">
    <location>
        <position position="401"/>
    </location>
</feature>
<feature type="non-terminal residue" evidence="1">
    <location>
        <position position="1"/>
    </location>
</feature>
<dbReference type="Gene3D" id="3.80.10.10">
    <property type="entry name" value="Ribonuclease Inhibitor"/>
    <property type="match status" value="3"/>
</dbReference>
<dbReference type="Pfam" id="PF13306">
    <property type="entry name" value="LRR_5"/>
    <property type="match status" value="2"/>
</dbReference>
<proteinExistence type="predicted"/>